<organism evidence="4 5">
    <name type="scientific">Dyella tabacisoli</name>
    <dbReference type="NCBI Taxonomy" id="2282381"/>
    <lineage>
        <taxon>Bacteria</taxon>
        <taxon>Pseudomonadati</taxon>
        <taxon>Pseudomonadota</taxon>
        <taxon>Gammaproteobacteria</taxon>
        <taxon>Lysobacterales</taxon>
        <taxon>Rhodanobacteraceae</taxon>
        <taxon>Dyella</taxon>
    </lineage>
</organism>
<protein>
    <submittedName>
        <fullName evidence="4">TolC family protein</fullName>
    </submittedName>
</protein>
<dbReference type="GO" id="GO:0015562">
    <property type="term" value="F:efflux transmembrane transporter activity"/>
    <property type="evidence" value="ECO:0007669"/>
    <property type="project" value="InterPro"/>
</dbReference>
<dbReference type="PANTHER" id="PTHR30203:SF24">
    <property type="entry name" value="BLR4935 PROTEIN"/>
    <property type="match status" value="1"/>
</dbReference>
<name>A0A369UW52_9GAMM</name>
<evidence type="ECO:0000256" key="3">
    <source>
        <dbReference type="SAM" id="SignalP"/>
    </source>
</evidence>
<dbReference type="SUPFAM" id="SSF56954">
    <property type="entry name" value="Outer membrane efflux proteins (OEP)"/>
    <property type="match status" value="1"/>
</dbReference>
<feature type="compositionally biased region" description="Basic and acidic residues" evidence="2">
    <location>
        <begin position="426"/>
        <end position="436"/>
    </location>
</feature>
<accession>A0A369UW52</accession>
<gene>
    <name evidence="4" type="ORF">DVJ77_06485</name>
</gene>
<dbReference type="PANTHER" id="PTHR30203">
    <property type="entry name" value="OUTER MEMBRANE CATION EFFLUX PROTEIN"/>
    <property type="match status" value="1"/>
</dbReference>
<feature type="region of interest" description="Disordered" evidence="2">
    <location>
        <begin position="416"/>
        <end position="436"/>
    </location>
</feature>
<evidence type="ECO:0000256" key="2">
    <source>
        <dbReference type="SAM" id="MobiDB-lite"/>
    </source>
</evidence>
<dbReference type="Pfam" id="PF02321">
    <property type="entry name" value="OEP"/>
    <property type="match status" value="2"/>
</dbReference>
<keyword evidence="5" id="KW-1185">Reference proteome</keyword>
<feature type="chain" id="PRO_5016787149" evidence="3">
    <location>
        <begin position="22"/>
        <end position="436"/>
    </location>
</feature>
<dbReference type="InterPro" id="IPR003423">
    <property type="entry name" value="OMP_efflux"/>
</dbReference>
<dbReference type="Proteomes" id="UP000253782">
    <property type="component" value="Unassembled WGS sequence"/>
</dbReference>
<feature type="signal peptide" evidence="3">
    <location>
        <begin position="1"/>
        <end position="21"/>
    </location>
</feature>
<sequence length="436" mass="46607">MPRSWAFLGVLCALAGSGVIAAPAEPSRVTAQAGPSADLTRAVRALWTGNPEVQVARAELEAARARARAAHQPLYNPSLELAAENADVDRRTIGVSLALDLSGKRRARGAVGDAELDVAQAAYEVVRRDVAARWLKVWFETTLVVQESRLGQRRVELMARFAELAERRLKVGDISSTERDLAALALTEAQAQQAALLGKAPGVQASLAALGGPADASLPTPPRELPPMPRDDAAVAMERLPEWRLAQARTSSADASVRAAQRDRIPDPTIALTGGRVRTGSAAGMSQNVVGVSLSVPLPIRNNYRAEVDAARAESDAAAAGFSGQRLTLRARANETSARYRALREASAAFRGGRAAAFDERTGLLERLWGAGEIGTSDYLVQLKQSLDTALSGMQLENETWQAWIDYLGAHGQLTAWGEGRDDEGDNKPSLRDSNR</sequence>
<dbReference type="EMBL" id="QQAH01000005">
    <property type="protein sequence ID" value="RDD82569.1"/>
    <property type="molecule type" value="Genomic_DNA"/>
</dbReference>
<dbReference type="Gene3D" id="1.20.1600.10">
    <property type="entry name" value="Outer membrane efflux proteins (OEP)"/>
    <property type="match status" value="1"/>
</dbReference>
<comment type="similarity">
    <text evidence="1">Belongs to the outer membrane factor (OMF) (TC 1.B.17) family.</text>
</comment>
<comment type="caution">
    <text evidence="4">The sequence shown here is derived from an EMBL/GenBank/DDBJ whole genome shotgun (WGS) entry which is preliminary data.</text>
</comment>
<dbReference type="OrthoDB" id="5801460at2"/>
<keyword evidence="3" id="KW-0732">Signal</keyword>
<proteinExistence type="inferred from homology"/>
<dbReference type="InterPro" id="IPR010131">
    <property type="entry name" value="MdtP/NodT-like"/>
</dbReference>
<evidence type="ECO:0000313" key="4">
    <source>
        <dbReference type="EMBL" id="RDD82569.1"/>
    </source>
</evidence>
<evidence type="ECO:0000313" key="5">
    <source>
        <dbReference type="Proteomes" id="UP000253782"/>
    </source>
</evidence>
<dbReference type="AlphaFoldDB" id="A0A369UW52"/>
<reference evidence="4 5" key="1">
    <citation type="submission" date="2018-07" db="EMBL/GenBank/DDBJ databases">
        <title>Dyella tabacisoli L4-6T, whole genome shotgun sequence.</title>
        <authorList>
            <person name="Zhou X.-K."/>
            <person name="Li W.-J."/>
            <person name="Duan Y.-Q."/>
        </authorList>
    </citation>
    <scope>NUCLEOTIDE SEQUENCE [LARGE SCALE GENOMIC DNA]</scope>
    <source>
        <strain evidence="4 5">L4-6</strain>
    </source>
</reference>
<evidence type="ECO:0000256" key="1">
    <source>
        <dbReference type="ARBA" id="ARBA00007613"/>
    </source>
</evidence>